<organism evidence="3 4">
    <name type="scientific">Hyphomicrobium sulfonivorans</name>
    <dbReference type="NCBI Taxonomy" id="121290"/>
    <lineage>
        <taxon>Bacteria</taxon>
        <taxon>Pseudomonadati</taxon>
        <taxon>Pseudomonadota</taxon>
        <taxon>Alphaproteobacteria</taxon>
        <taxon>Hyphomicrobiales</taxon>
        <taxon>Hyphomicrobiaceae</taxon>
        <taxon>Hyphomicrobium</taxon>
    </lineage>
</organism>
<evidence type="ECO:0000256" key="2">
    <source>
        <dbReference type="SAM" id="SignalP"/>
    </source>
</evidence>
<dbReference type="InterPro" id="IPR021293">
    <property type="entry name" value="DUF2865"/>
</dbReference>
<evidence type="ECO:0000256" key="1">
    <source>
        <dbReference type="SAM" id="MobiDB-lite"/>
    </source>
</evidence>
<accession>A0A109BCP7</accession>
<name>A0A109BCP7_HYPSL</name>
<dbReference type="EMBL" id="LMTR01000073">
    <property type="protein sequence ID" value="KWT66356.1"/>
    <property type="molecule type" value="Genomic_DNA"/>
</dbReference>
<dbReference type="PATRIC" id="fig|121290.4.peg.455"/>
<gene>
    <name evidence="3" type="ORF">APY04_2552</name>
</gene>
<keyword evidence="2" id="KW-0732">Signal</keyword>
<dbReference type="RefSeq" id="WP_083509749.1">
    <property type="nucleotide sequence ID" value="NZ_JAEFBX010000001.1"/>
</dbReference>
<feature type="chain" id="PRO_5007132549" description="DUF2865 domain-containing protein" evidence="2">
    <location>
        <begin position="27"/>
        <end position="234"/>
    </location>
</feature>
<evidence type="ECO:0000313" key="4">
    <source>
        <dbReference type="Proteomes" id="UP000059074"/>
    </source>
</evidence>
<reference evidence="3 4" key="1">
    <citation type="submission" date="2015-10" db="EMBL/GenBank/DDBJ databases">
        <title>Transcriptomic analysis of a linuron degrading triple-species bacterial consortium.</title>
        <authorList>
            <person name="Albers P."/>
        </authorList>
    </citation>
    <scope>NUCLEOTIDE SEQUENCE [LARGE SCALE GENOMIC DNA]</scope>
    <source>
        <strain evidence="3 4">WDL6</strain>
    </source>
</reference>
<comment type="caution">
    <text evidence="3">The sequence shown here is derived from an EMBL/GenBank/DDBJ whole genome shotgun (WGS) entry which is preliminary data.</text>
</comment>
<feature type="signal peptide" evidence="2">
    <location>
        <begin position="1"/>
        <end position="26"/>
    </location>
</feature>
<evidence type="ECO:0000313" key="3">
    <source>
        <dbReference type="EMBL" id="KWT66356.1"/>
    </source>
</evidence>
<keyword evidence="4" id="KW-1185">Reference proteome</keyword>
<feature type="region of interest" description="Disordered" evidence="1">
    <location>
        <begin position="194"/>
        <end position="234"/>
    </location>
</feature>
<dbReference type="OrthoDB" id="7850882at2"/>
<sequence length="234" mass="26300">MWAFRFGLMVLIALTGAAALGVPAQAEGFFSKLLGWGQRQVERNIDPPTYNFGYSGQDDRYDRRYDRYGYGGGNWPTDNGRYRTLCVRTCDGFYFPIGDSVGRERLHQDARTCESRCTSEARLYYYPVQGGSPETMVDLGGRPYVQERTAFLYRKQLVSGCTCKAAPWSAESAARHRAYKDDDRMMADMRRSEQRYAGPPAGAGGGGEIEAYLMRQGPDPHSQQSPWDGGVSRY</sequence>
<evidence type="ECO:0008006" key="5">
    <source>
        <dbReference type="Google" id="ProtNLM"/>
    </source>
</evidence>
<dbReference type="Pfam" id="PF11064">
    <property type="entry name" value="DUF2865"/>
    <property type="match status" value="1"/>
</dbReference>
<dbReference type="Proteomes" id="UP000059074">
    <property type="component" value="Unassembled WGS sequence"/>
</dbReference>
<proteinExistence type="predicted"/>
<dbReference type="AlphaFoldDB" id="A0A109BCP7"/>
<protein>
    <recommendedName>
        <fullName evidence="5">DUF2865 domain-containing protein</fullName>
    </recommendedName>
</protein>
<dbReference type="STRING" id="121290.APY04_2552"/>